<feature type="domain" description="ABC transporter" evidence="7">
    <location>
        <begin position="1"/>
        <end position="235"/>
    </location>
</feature>
<dbReference type="SUPFAM" id="SSF52540">
    <property type="entry name" value="P-loop containing nucleoside triphosphate hydrolases"/>
    <property type="match status" value="1"/>
</dbReference>
<comment type="similarity">
    <text evidence="1">Belongs to the ABC transporter superfamily.</text>
</comment>
<evidence type="ECO:0000256" key="2">
    <source>
        <dbReference type="ARBA" id="ARBA00022448"/>
    </source>
</evidence>
<keyword evidence="5" id="KW-0029">Amino-acid transport</keyword>
<evidence type="ECO:0000256" key="1">
    <source>
        <dbReference type="ARBA" id="ARBA00005417"/>
    </source>
</evidence>
<dbReference type="GO" id="GO:0015658">
    <property type="term" value="F:branched-chain amino acid transmembrane transporter activity"/>
    <property type="evidence" value="ECO:0007669"/>
    <property type="project" value="TreeGrafter"/>
</dbReference>
<keyword evidence="3" id="KW-0547">Nucleotide-binding</keyword>
<sequence length="244" mass="25549">MTTLNASAVCGGYATADFIVKGVDLKVAPTDLAVIIGPNGAGKSTFLKLIAGLLPKRTGDVSIDGTTLPAGDAHAACERGVSFVPQERNVFGSLSVQENLEMGGYLLRSGLKGRIEEQLDRFPMLRGRLRDKAGNLSGGQRQVLAMAVALMTNPSVLLLDEPTAGLSPAAAKEIFVLVRDLAASGLAILMVEQNALLALEYGTRGVVLVAGKKVRDAAAASVIEDDEIRHLFLGRAAPAVAHRH</sequence>
<dbReference type="InterPro" id="IPR027417">
    <property type="entry name" value="P-loop_NTPase"/>
</dbReference>
<evidence type="ECO:0000259" key="7">
    <source>
        <dbReference type="PROSITE" id="PS50893"/>
    </source>
</evidence>
<evidence type="ECO:0000256" key="6">
    <source>
        <dbReference type="ARBA" id="ARBA00024722"/>
    </source>
</evidence>
<dbReference type="InterPro" id="IPR003593">
    <property type="entry name" value="AAA+_ATPase"/>
</dbReference>
<dbReference type="InterPro" id="IPR052156">
    <property type="entry name" value="BCAA_Transport_ATP-bd_LivF"/>
</dbReference>
<dbReference type="Proteomes" id="UP000319949">
    <property type="component" value="Unassembled WGS sequence"/>
</dbReference>
<evidence type="ECO:0000256" key="3">
    <source>
        <dbReference type="ARBA" id="ARBA00022741"/>
    </source>
</evidence>
<keyword evidence="9" id="KW-1185">Reference proteome</keyword>
<dbReference type="CDD" id="cd03224">
    <property type="entry name" value="ABC_TM1139_LivF_branched"/>
    <property type="match status" value="1"/>
</dbReference>
<dbReference type="PANTHER" id="PTHR43820:SF4">
    <property type="entry name" value="HIGH-AFFINITY BRANCHED-CHAIN AMINO ACID TRANSPORT ATP-BINDING PROTEIN LIVF"/>
    <property type="match status" value="1"/>
</dbReference>
<proteinExistence type="inferred from homology"/>
<evidence type="ECO:0000313" key="9">
    <source>
        <dbReference type="Proteomes" id="UP000319949"/>
    </source>
</evidence>
<dbReference type="Gene3D" id="3.40.50.300">
    <property type="entry name" value="P-loop containing nucleotide triphosphate hydrolases"/>
    <property type="match status" value="1"/>
</dbReference>
<gene>
    <name evidence="8" type="ORF">FBZ96_11010</name>
</gene>
<evidence type="ECO:0000256" key="4">
    <source>
        <dbReference type="ARBA" id="ARBA00022840"/>
    </source>
</evidence>
<dbReference type="EMBL" id="VITK01000010">
    <property type="protein sequence ID" value="TWA92540.1"/>
    <property type="molecule type" value="Genomic_DNA"/>
</dbReference>
<dbReference type="OrthoDB" id="9806149at2"/>
<comment type="function">
    <text evidence="6">Involved in beta-(1--&gt;2)glucan export. Transmembrane domains (TMD) form a pore in the inner membrane and the ATP-binding domain (NBD) is responsible for energy generation.</text>
</comment>
<dbReference type="GO" id="GO:0015807">
    <property type="term" value="P:L-amino acid transport"/>
    <property type="evidence" value="ECO:0007669"/>
    <property type="project" value="TreeGrafter"/>
</dbReference>
<protein>
    <submittedName>
        <fullName evidence="8">Amino acid/amide ABC transporter ATP-binding protein 2 (HAAT family)</fullName>
    </submittedName>
</protein>
<comment type="caution">
    <text evidence="8">The sequence shown here is derived from an EMBL/GenBank/DDBJ whole genome shotgun (WGS) entry which is preliminary data.</text>
</comment>
<dbReference type="PANTHER" id="PTHR43820">
    <property type="entry name" value="HIGH-AFFINITY BRANCHED-CHAIN AMINO ACID TRANSPORT ATP-BINDING PROTEIN LIVF"/>
    <property type="match status" value="1"/>
</dbReference>
<dbReference type="InterPro" id="IPR017871">
    <property type="entry name" value="ABC_transporter-like_CS"/>
</dbReference>
<dbReference type="SMART" id="SM00382">
    <property type="entry name" value="AAA"/>
    <property type="match status" value="1"/>
</dbReference>
<reference evidence="8 9" key="1">
    <citation type="submission" date="2019-06" db="EMBL/GenBank/DDBJ databases">
        <title>Genomic Encyclopedia of Type Strains, Phase IV (KMG-V): Genome sequencing to study the core and pangenomes of soil and plant-associated prokaryotes.</title>
        <authorList>
            <person name="Whitman W."/>
        </authorList>
    </citation>
    <scope>NUCLEOTIDE SEQUENCE [LARGE SCALE GENOMIC DNA]</scope>
    <source>
        <strain evidence="8 9">BR 510</strain>
    </source>
</reference>
<dbReference type="RefSeq" id="WP_145668801.1">
    <property type="nucleotide sequence ID" value="NZ_VITK01000010.1"/>
</dbReference>
<dbReference type="PROSITE" id="PS50893">
    <property type="entry name" value="ABC_TRANSPORTER_2"/>
    <property type="match status" value="1"/>
</dbReference>
<dbReference type="AlphaFoldDB" id="A0A560D5Z8"/>
<evidence type="ECO:0000313" key="8">
    <source>
        <dbReference type="EMBL" id="TWA92540.1"/>
    </source>
</evidence>
<dbReference type="InterPro" id="IPR003439">
    <property type="entry name" value="ABC_transporter-like_ATP-bd"/>
</dbReference>
<accession>A0A560D5Z8</accession>
<name>A0A560D5Z8_9BRAD</name>
<dbReference type="GO" id="GO:0005524">
    <property type="term" value="F:ATP binding"/>
    <property type="evidence" value="ECO:0007669"/>
    <property type="project" value="UniProtKB-KW"/>
</dbReference>
<dbReference type="Pfam" id="PF00005">
    <property type="entry name" value="ABC_tran"/>
    <property type="match status" value="1"/>
</dbReference>
<dbReference type="GO" id="GO:0016887">
    <property type="term" value="F:ATP hydrolysis activity"/>
    <property type="evidence" value="ECO:0007669"/>
    <property type="project" value="InterPro"/>
</dbReference>
<dbReference type="PROSITE" id="PS00211">
    <property type="entry name" value="ABC_TRANSPORTER_1"/>
    <property type="match status" value="1"/>
</dbReference>
<keyword evidence="2" id="KW-0813">Transport</keyword>
<evidence type="ECO:0000256" key="5">
    <source>
        <dbReference type="ARBA" id="ARBA00022970"/>
    </source>
</evidence>
<keyword evidence="4 8" id="KW-0067">ATP-binding</keyword>
<organism evidence="8 9">
    <name type="scientific">Bradyrhizobium stylosanthis</name>
    <dbReference type="NCBI Taxonomy" id="1803665"/>
    <lineage>
        <taxon>Bacteria</taxon>
        <taxon>Pseudomonadati</taxon>
        <taxon>Pseudomonadota</taxon>
        <taxon>Alphaproteobacteria</taxon>
        <taxon>Hyphomicrobiales</taxon>
        <taxon>Nitrobacteraceae</taxon>
        <taxon>Bradyrhizobium</taxon>
    </lineage>
</organism>